<dbReference type="EMBL" id="JAROKS010000016">
    <property type="protein sequence ID" value="KAK1794847.1"/>
    <property type="molecule type" value="Genomic_DNA"/>
</dbReference>
<sequence>MSLSLSSCQSPVTLNVPITLFPSLSVSVPISLGVPVSVFVLIPVFPPMLLLALAYGRLPGPLPMAYTTFRIKTDSVVAPPLTGNGPRESSNSLHQYDKHVLVLYSQCRNGTSAVLFANILRNPRSARLYIFLLTAAVCSMVL</sequence>
<dbReference type="AlphaFoldDB" id="A0AAD8Z8K7"/>
<protein>
    <submittedName>
        <fullName evidence="2">Uncharacterized protein</fullName>
    </submittedName>
</protein>
<keyword evidence="3" id="KW-1185">Reference proteome</keyword>
<feature type="transmembrane region" description="Helical" evidence="1">
    <location>
        <begin position="36"/>
        <end position="55"/>
    </location>
</feature>
<name>A0AAD8Z8K7_9TELE</name>
<comment type="caution">
    <text evidence="2">The sequence shown here is derived from an EMBL/GenBank/DDBJ whole genome shotgun (WGS) entry which is preliminary data.</text>
</comment>
<organism evidence="2 3">
    <name type="scientific">Electrophorus voltai</name>
    <dbReference type="NCBI Taxonomy" id="2609070"/>
    <lineage>
        <taxon>Eukaryota</taxon>
        <taxon>Metazoa</taxon>
        <taxon>Chordata</taxon>
        <taxon>Craniata</taxon>
        <taxon>Vertebrata</taxon>
        <taxon>Euteleostomi</taxon>
        <taxon>Actinopterygii</taxon>
        <taxon>Neopterygii</taxon>
        <taxon>Teleostei</taxon>
        <taxon>Ostariophysi</taxon>
        <taxon>Gymnotiformes</taxon>
        <taxon>Gymnotoidei</taxon>
        <taxon>Gymnotidae</taxon>
        <taxon>Electrophorus</taxon>
    </lineage>
</organism>
<keyword evidence="1" id="KW-0472">Membrane</keyword>
<evidence type="ECO:0000256" key="1">
    <source>
        <dbReference type="SAM" id="Phobius"/>
    </source>
</evidence>
<reference evidence="2" key="1">
    <citation type="submission" date="2023-03" db="EMBL/GenBank/DDBJ databases">
        <title>Electrophorus voltai genome.</title>
        <authorList>
            <person name="Bian C."/>
        </authorList>
    </citation>
    <scope>NUCLEOTIDE SEQUENCE</scope>
    <source>
        <strain evidence="2">CB-2022</strain>
        <tissue evidence="2">Muscle</tissue>
    </source>
</reference>
<proteinExistence type="predicted"/>
<keyword evidence="1" id="KW-1133">Transmembrane helix</keyword>
<gene>
    <name evidence="2" type="ORF">P4O66_010046</name>
</gene>
<accession>A0AAD8Z8K7</accession>
<dbReference type="Proteomes" id="UP001239994">
    <property type="component" value="Unassembled WGS sequence"/>
</dbReference>
<keyword evidence="1" id="KW-0812">Transmembrane</keyword>
<evidence type="ECO:0000313" key="2">
    <source>
        <dbReference type="EMBL" id="KAK1794847.1"/>
    </source>
</evidence>
<evidence type="ECO:0000313" key="3">
    <source>
        <dbReference type="Proteomes" id="UP001239994"/>
    </source>
</evidence>